<dbReference type="PROSITE" id="PS00022">
    <property type="entry name" value="EGF_1"/>
    <property type="match status" value="1"/>
</dbReference>
<feature type="chain" id="PRO_5028907168" evidence="3">
    <location>
        <begin position="16"/>
        <end position="263"/>
    </location>
</feature>
<keyword evidence="2" id="KW-1133">Transmembrane helix</keyword>
<dbReference type="WBParaSite" id="Pan_g18791.t1">
    <property type="protein sequence ID" value="Pan_g18791.t1"/>
    <property type="gene ID" value="Pan_g18791"/>
</dbReference>
<feature type="signal peptide" evidence="3">
    <location>
        <begin position="1"/>
        <end position="15"/>
    </location>
</feature>
<comment type="caution">
    <text evidence="1">Lacks conserved residue(s) required for the propagation of feature annotation.</text>
</comment>
<reference evidence="6" key="2">
    <citation type="submission" date="2020-10" db="UniProtKB">
        <authorList>
            <consortium name="WormBaseParasite"/>
        </authorList>
    </citation>
    <scope>IDENTIFICATION</scope>
</reference>
<evidence type="ECO:0000313" key="6">
    <source>
        <dbReference type="WBParaSite" id="Pan_g18791.t1"/>
    </source>
</evidence>
<keyword evidence="3" id="KW-0732">Signal</keyword>
<evidence type="ECO:0000256" key="1">
    <source>
        <dbReference type="PROSITE-ProRule" id="PRU00076"/>
    </source>
</evidence>
<proteinExistence type="predicted"/>
<evidence type="ECO:0000256" key="2">
    <source>
        <dbReference type="SAM" id="Phobius"/>
    </source>
</evidence>
<accession>A0A7E4ZUT1</accession>
<dbReference type="InterPro" id="IPR000742">
    <property type="entry name" value="EGF"/>
</dbReference>
<dbReference type="Proteomes" id="UP000492821">
    <property type="component" value="Unassembled WGS sequence"/>
</dbReference>
<sequence>MLVLLIFFVINGAYASESSYSLLKHFNVSTVQQRECPPLFYGPQCTIPYCFPSHGVLAQKGDHYYCSCICKQYVWGIHCENIECQNDGRFSNLTSECECPHYTYGHFCQLTLLQIVFLVLMFSSFIIGMFSFNINSPCRKRWTPSEINPNPSPIQDFYKLSRYISERIQHYWRIIHERFQHCWHIISARLQHYRDRITFYTGKVFTRKPNDSTNPAPDVRIVERIVHRDTNAHRDAPPTLAMYSELPTYETAADSVEPPKYTD</sequence>
<evidence type="ECO:0000259" key="4">
    <source>
        <dbReference type="PROSITE" id="PS50026"/>
    </source>
</evidence>
<feature type="disulfide bond" evidence="1">
    <location>
        <begin position="99"/>
        <end position="108"/>
    </location>
</feature>
<protein>
    <submittedName>
        <fullName evidence="6">EGF-like domain-containing protein</fullName>
    </submittedName>
</protein>
<organism evidence="5 6">
    <name type="scientific">Panagrellus redivivus</name>
    <name type="common">Microworm</name>
    <dbReference type="NCBI Taxonomy" id="6233"/>
    <lineage>
        <taxon>Eukaryota</taxon>
        <taxon>Metazoa</taxon>
        <taxon>Ecdysozoa</taxon>
        <taxon>Nematoda</taxon>
        <taxon>Chromadorea</taxon>
        <taxon>Rhabditida</taxon>
        <taxon>Tylenchina</taxon>
        <taxon>Panagrolaimomorpha</taxon>
        <taxon>Panagrolaimoidea</taxon>
        <taxon>Panagrolaimidae</taxon>
        <taxon>Panagrellus</taxon>
    </lineage>
</organism>
<keyword evidence="5" id="KW-1185">Reference proteome</keyword>
<keyword evidence="1" id="KW-1015">Disulfide bond</keyword>
<keyword evidence="2" id="KW-0812">Transmembrane</keyword>
<dbReference type="PROSITE" id="PS50026">
    <property type="entry name" value="EGF_3"/>
    <property type="match status" value="1"/>
</dbReference>
<feature type="transmembrane region" description="Helical" evidence="2">
    <location>
        <begin position="112"/>
        <end position="132"/>
    </location>
</feature>
<feature type="domain" description="EGF-like" evidence="4">
    <location>
        <begin position="75"/>
        <end position="109"/>
    </location>
</feature>
<keyword evidence="2" id="KW-0472">Membrane</keyword>
<dbReference type="AlphaFoldDB" id="A0A7E4ZUT1"/>
<evidence type="ECO:0000256" key="3">
    <source>
        <dbReference type="SAM" id="SignalP"/>
    </source>
</evidence>
<evidence type="ECO:0000313" key="5">
    <source>
        <dbReference type="Proteomes" id="UP000492821"/>
    </source>
</evidence>
<name>A0A7E4ZUT1_PANRE</name>
<keyword evidence="1" id="KW-0245">EGF-like domain</keyword>
<reference evidence="5" key="1">
    <citation type="journal article" date="2013" name="Genetics">
        <title>The draft genome and transcriptome of Panagrellus redivivus are shaped by the harsh demands of a free-living lifestyle.</title>
        <authorList>
            <person name="Srinivasan J."/>
            <person name="Dillman A.R."/>
            <person name="Macchietto M.G."/>
            <person name="Heikkinen L."/>
            <person name="Lakso M."/>
            <person name="Fracchia K.M."/>
            <person name="Antoshechkin I."/>
            <person name="Mortazavi A."/>
            <person name="Wong G."/>
            <person name="Sternberg P.W."/>
        </authorList>
    </citation>
    <scope>NUCLEOTIDE SEQUENCE [LARGE SCALE GENOMIC DNA]</scope>
    <source>
        <strain evidence="5">MT8872</strain>
    </source>
</reference>